<dbReference type="GO" id="GO:0016616">
    <property type="term" value="F:oxidoreductase activity, acting on the CH-OH group of donors, NAD or NADP as acceptor"/>
    <property type="evidence" value="ECO:0007669"/>
    <property type="project" value="UniProtKB-ARBA"/>
</dbReference>
<dbReference type="OrthoDB" id="416253at2759"/>
<evidence type="ECO:0000313" key="9">
    <source>
        <dbReference type="EMBL" id="OAA52391.1"/>
    </source>
</evidence>
<evidence type="ECO:0000256" key="1">
    <source>
        <dbReference type="ARBA" id="ARBA00007905"/>
    </source>
</evidence>
<protein>
    <submittedName>
        <fullName evidence="9">Aldo/keto reductase</fullName>
    </submittedName>
</protein>
<organism evidence="9 10">
    <name type="scientific">Beauveria brongniartii RCEF 3172</name>
    <dbReference type="NCBI Taxonomy" id="1081107"/>
    <lineage>
        <taxon>Eukaryota</taxon>
        <taxon>Fungi</taxon>
        <taxon>Dikarya</taxon>
        <taxon>Ascomycota</taxon>
        <taxon>Pezizomycotina</taxon>
        <taxon>Sordariomycetes</taxon>
        <taxon>Hypocreomycetidae</taxon>
        <taxon>Hypocreales</taxon>
        <taxon>Cordycipitaceae</taxon>
        <taxon>Beauveria</taxon>
        <taxon>Beauveria brongniartii</taxon>
    </lineage>
</organism>
<feature type="region of interest" description="Disordered" evidence="7">
    <location>
        <begin position="1"/>
        <end position="21"/>
    </location>
</feature>
<dbReference type="InterPro" id="IPR023210">
    <property type="entry name" value="NADP_OxRdtase_dom"/>
</dbReference>
<dbReference type="EMBL" id="AZHA01000001">
    <property type="protein sequence ID" value="OAA52391.1"/>
    <property type="molecule type" value="Genomic_DNA"/>
</dbReference>
<dbReference type="Gene3D" id="3.20.20.100">
    <property type="entry name" value="NADP-dependent oxidoreductase domain"/>
    <property type="match status" value="1"/>
</dbReference>
<comment type="caution">
    <text evidence="9">The sequence shown here is derived from an EMBL/GenBank/DDBJ whole genome shotgun (WGS) entry which is preliminary data.</text>
</comment>
<keyword evidence="2" id="KW-0521">NADP</keyword>
<dbReference type="InterPro" id="IPR018170">
    <property type="entry name" value="Aldo/ket_reductase_CS"/>
</dbReference>
<feature type="domain" description="NADP-dependent oxidoreductase" evidence="8">
    <location>
        <begin position="40"/>
        <end position="298"/>
    </location>
</feature>
<dbReference type="PROSITE" id="PS00062">
    <property type="entry name" value="ALDOKETO_REDUCTASE_2"/>
    <property type="match status" value="1"/>
</dbReference>
<sequence>MNSISATFTPDASGQSPKQLSTLPQLKLNDGTTIPMLGYGLGTANFKSADSKGKFDQTVVKHTKEAIANGFRHLDGAEGKYTLFQPEELGAAIKEGGVLREELYITTKLPALGKTNTQERFDASLKKLGVDYVDLYLIHGPWFAEGSEEALQQKWAELEAIQASGKAKSIGVSNFLQEHLEAILKTAKVVPAINQIEFHPYLQHGNLLAFHRKHGIAVAAYGPLTPIVRARGGPVDARWAELAKKYGVTEGEVGLRWCIDQGIVTLTTTSNSDRMHRFVAQVPKFKLTPKEVEEIAELGNQKHFRGFWGNKFAADDRS</sequence>
<dbReference type="CDD" id="cd19120">
    <property type="entry name" value="AKR_AKR3C2-3"/>
    <property type="match status" value="1"/>
</dbReference>
<evidence type="ECO:0000259" key="8">
    <source>
        <dbReference type="Pfam" id="PF00248"/>
    </source>
</evidence>
<evidence type="ECO:0000256" key="7">
    <source>
        <dbReference type="SAM" id="MobiDB-lite"/>
    </source>
</evidence>
<evidence type="ECO:0000256" key="6">
    <source>
        <dbReference type="PIRSR" id="PIRSR000097-3"/>
    </source>
</evidence>
<keyword evidence="10" id="KW-1185">Reference proteome</keyword>
<evidence type="ECO:0000256" key="4">
    <source>
        <dbReference type="PIRSR" id="PIRSR000097-1"/>
    </source>
</evidence>
<dbReference type="PANTHER" id="PTHR43827:SF3">
    <property type="entry name" value="NADP-DEPENDENT OXIDOREDUCTASE DOMAIN-CONTAINING PROTEIN"/>
    <property type="match status" value="1"/>
</dbReference>
<dbReference type="AlphaFoldDB" id="A0A167KYT9"/>
<accession>A0A167KYT9</accession>
<dbReference type="Pfam" id="PF00248">
    <property type="entry name" value="Aldo_ket_red"/>
    <property type="match status" value="1"/>
</dbReference>
<gene>
    <name evidence="9" type="ORF">BBO_00232</name>
</gene>
<keyword evidence="3" id="KW-0560">Oxidoreductase</keyword>
<evidence type="ECO:0000313" key="10">
    <source>
        <dbReference type="Proteomes" id="UP000076863"/>
    </source>
</evidence>
<dbReference type="SUPFAM" id="SSF51430">
    <property type="entry name" value="NAD(P)-linked oxidoreductase"/>
    <property type="match status" value="1"/>
</dbReference>
<reference evidence="9 10" key="1">
    <citation type="journal article" date="2016" name="Genome Biol. Evol.">
        <title>Divergent and convergent evolution of fungal pathogenicity.</title>
        <authorList>
            <person name="Shang Y."/>
            <person name="Xiao G."/>
            <person name="Zheng P."/>
            <person name="Cen K."/>
            <person name="Zhan S."/>
            <person name="Wang C."/>
        </authorList>
    </citation>
    <scope>NUCLEOTIDE SEQUENCE [LARGE SCALE GENOMIC DNA]</scope>
    <source>
        <strain evidence="9 10">RCEF 3172</strain>
    </source>
</reference>
<dbReference type="PANTHER" id="PTHR43827">
    <property type="entry name" value="2,5-DIKETO-D-GLUCONIC ACID REDUCTASE"/>
    <property type="match status" value="1"/>
</dbReference>
<dbReference type="InterPro" id="IPR044494">
    <property type="entry name" value="AKR3C2/3"/>
</dbReference>
<feature type="site" description="Lowers pKa of active site Tyr" evidence="6">
    <location>
        <position position="108"/>
    </location>
</feature>
<feature type="binding site" evidence="5">
    <location>
        <position position="139"/>
    </location>
    <ligand>
        <name>substrate</name>
    </ligand>
</feature>
<evidence type="ECO:0000256" key="5">
    <source>
        <dbReference type="PIRSR" id="PIRSR000097-2"/>
    </source>
</evidence>
<dbReference type="InterPro" id="IPR036812">
    <property type="entry name" value="NAD(P)_OxRdtase_dom_sf"/>
</dbReference>
<dbReference type="GO" id="GO:0016652">
    <property type="term" value="F:oxidoreductase activity, acting on NAD(P)H as acceptor"/>
    <property type="evidence" value="ECO:0007669"/>
    <property type="project" value="InterPro"/>
</dbReference>
<name>A0A167KYT9_9HYPO</name>
<dbReference type="Proteomes" id="UP000076863">
    <property type="component" value="Unassembled WGS sequence"/>
</dbReference>
<dbReference type="PRINTS" id="PR00069">
    <property type="entry name" value="ALDKETRDTASE"/>
</dbReference>
<evidence type="ECO:0000256" key="3">
    <source>
        <dbReference type="ARBA" id="ARBA00023002"/>
    </source>
</evidence>
<dbReference type="InterPro" id="IPR020471">
    <property type="entry name" value="AKR"/>
</dbReference>
<proteinExistence type="inferred from homology"/>
<comment type="similarity">
    <text evidence="1">Belongs to the aldo/keto reductase family.</text>
</comment>
<dbReference type="PIRSF" id="PIRSF000097">
    <property type="entry name" value="AKR"/>
    <property type="match status" value="1"/>
</dbReference>
<feature type="active site" description="Proton donor" evidence="4">
    <location>
        <position position="81"/>
    </location>
</feature>
<evidence type="ECO:0000256" key="2">
    <source>
        <dbReference type="ARBA" id="ARBA00022857"/>
    </source>
</evidence>
<dbReference type="FunFam" id="3.20.20.100:FF:000002">
    <property type="entry name" value="2,5-diketo-D-gluconic acid reductase A"/>
    <property type="match status" value="1"/>
</dbReference>